<evidence type="ECO:0000313" key="6">
    <source>
        <dbReference type="EMBL" id="SVA78304.1"/>
    </source>
</evidence>
<dbReference type="SUPFAM" id="SSF51679">
    <property type="entry name" value="Bacterial luciferase-like"/>
    <property type="match status" value="1"/>
</dbReference>
<evidence type="ECO:0000256" key="2">
    <source>
        <dbReference type="ARBA" id="ARBA00022643"/>
    </source>
</evidence>
<dbReference type="Pfam" id="PF00296">
    <property type="entry name" value="Bac_luciferase"/>
    <property type="match status" value="1"/>
</dbReference>
<evidence type="ECO:0000259" key="5">
    <source>
        <dbReference type="Pfam" id="PF00296"/>
    </source>
</evidence>
<dbReference type="InterPro" id="IPR036661">
    <property type="entry name" value="Luciferase-like_sf"/>
</dbReference>
<dbReference type="AlphaFoldDB" id="A0A381YMW0"/>
<gene>
    <name evidence="6" type="ORF">METZ01_LOCUS131158</name>
</gene>
<dbReference type="GO" id="GO:0008726">
    <property type="term" value="F:alkanesulfonate monooxygenase activity"/>
    <property type="evidence" value="ECO:0007669"/>
    <property type="project" value="TreeGrafter"/>
</dbReference>
<keyword evidence="3" id="KW-0560">Oxidoreductase</keyword>
<protein>
    <recommendedName>
        <fullName evidence="5">Luciferase-like domain-containing protein</fullName>
    </recommendedName>
</protein>
<dbReference type="EMBL" id="UINC01018607">
    <property type="protein sequence ID" value="SVA78304.1"/>
    <property type="molecule type" value="Genomic_DNA"/>
</dbReference>
<feature type="non-terminal residue" evidence="6">
    <location>
        <position position="223"/>
    </location>
</feature>
<dbReference type="NCBIfam" id="TIGR03619">
    <property type="entry name" value="F420_Rv2161c"/>
    <property type="match status" value="1"/>
</dbReference>
<keyword evidence="1" id="KW-0285">Flavoprotein</keyword>
<sequence>MKIGISLPVREFENDLGAIKEFAQTADELGYTHLRVPDQVLRPNSGHLHEPMMLLAFVAAVTERIELVPSVIVTPSRQTVLLAKQAAELDVLSGGRLRLGIGVGGSEAEYRSLGADFHTRGARIEEQIGLLKALWTQESVNFSGRWDVVEGAGLSPLPIQQPIPLWIGPSGVPVQRIRTRIGRHADGWFVLCSPEEFPGVSADIAAAARAAHREPAMIGAEAG</sequence>
<name>A0A381YMW0_9ZZZZ</name>
<evidence type="ECO:0000256" key="4">
    <source>
        <dbReference type="ARBA" id="ARBA00023033"/>
    </source>
</evidence>
<keyword evidence="4" id="KW-0503">Monooxygenase</keyword>
<keyword evidence="2" id="KW-0288">FMN</keyword>
<dbReference type="Gene3D" id="3.20.20.30">
    <property type="entry name" value="Luciferase-like domain"/>
    <property type="match status" value="1"/>
</dbReference>
<dbReference type="PANTHER" id="PTHR42847">
    <property type="entry name" value="ALKANESULFONATE MONOOXYGENASE"/>
    <property type="match status" value="1"/>
</dbReference>
<evidence type="ECO:0000256" key="3">
    <source>
        <dbReference type="ARBA" id="ARBA00023002"/>
    </source>
</evidence>
<accession>A0A381YMW0</accession>
<dbReference type="PANTHER" id="PTHR42847:SF4">
    <property type="entry name" value="ALKANESULFONATE MONOOXYGENASE-RELATED"/>
    <property type="match status" value="1"/>
</dbReference>
<dbReference type="InterPro" id="IPR019921">
    <property type="entry name" value="Lucif-like_OxRdtase_Rv2161c"/>
</dbReference>
<organism evidence="6">
    <name type="scientific">marine metagenome</name>
    <dbReference type="NCBI Taxonomy" id="408172"/>
    <lineage>
        <taxon>unclassified sequences</taxon>
        <taxon>metagenomes</taxon>
        <taxon>ecological metagenomes</taxon>
    </lineage>
</organism>
<reference evidence="6" key="1">
    <citation type="submission" date="2018-05" db="EMBL/GenBank/DDBJ databases">
        <authorList>
            <person name="Lanie J.A."/>
            <person name="Ng W.-L."/>
            <person name="Kazmierczak K.M."/>
            <person name="Andrzejewski T.M."/>
            <person name="Davidsen T.M."/>
            <person name="Wayne K.J."/>
            <person name="Tettelin H."/>
            <person name="Glass J.I."/>
            <person name="Rusch D."/>
            <person name="Podicherti R."/>
            <person name="Tsui H.-C.T."/>
            <person name="Winkler M.E."/>
        </authorList>
    </citation>
    <scope>NUCLEOTIDE SEQUENCE</scope>
</reference>
<dbReference type="GO" id="GO:0046306">
    <property type="term" value="P:alkanesulfonate catabolic process"/>
    <property type="evidence" value="ECO:0007669"/>
    <property type="project" value="TreeGrafter"/>
</dbReference>
<proteinExistence type="predicted"/>
<dbReference type="InterPro" id="IPR050172">
    <property type="entry name" value="SsuD_RutA_monooxygenase"/>
</dbReference>
<feature type="domain" description="Luciferase-like" evidence="5">
    <location>
        <begin position="1"/>
        <end position="216"/>
    </location>
</feature>
<dbReference type="InterPro" id="IPR011251">
    <property type="entry name" value="Luciferase-like_dom"/>
</dbReference>
<evidence type="ECO:0000256" key="1">
    <source>
        <dbReference type="ARBA" id="ARBA00022630"/>
    </source>
</evidence>